<gene>
    <name evidence="1" type="ORF">SDC9_154425</name>
</gene>
<accession>A0A645F155</accession>
<proteinExistence type="predicted"/>
<name>A0A645F155_9ZZZZ</name>
<evidence type="ECO:0000313" key="1">
    <source>
        <dbReference type="EMBL" id="MPN07159.1"/>
    </source>
</evidence>
<protein>
    <submittedName>
        <fullName evidence="1">Uncharacterized protein</fullName>
    </submittedName>
</protein>
<sequence>MVYHLSRAGHAGQVVGDAHRVIALKAYAVGLHDGRAAQITADVHHRFAQGGEGAHHIHSGQRLAFGGLA</sequence>
<dbReference type="EMBL" id="VSSQ01053118">
    <property type="protein sequence ID" value="MPN07159.1"/>
    <property type="molecule type" value="Genomic_DNA"/>
</dbReference>
<organism evidence="1">
    <name type="scientific">bioreactor metagenome</name>
    <dbReference type="NCBI Taxonomy" id="1076179"/>
    <lineage>
        <taxon>unclassified sequences</taxon>
        <taxon>metagenomes</taxon>
        <taxon>ecological metagenomes</taxon>
    </lineage>
</organism>
<comment type="caution">
    <text evidence="1">The sequence shown here is derived from an EMBL/GenBank/DDBJ whole genome shotgun (WGS) entry which is preliminary data.</text>
</comment>
<reference evidence="1" key="1">
    <citation type="submission" date="2019-08" db="EMBL/GenBank/DDBJ databases">
        <authorList>
            <person name="Kucharzyk K."/>
            <person name="Murdoch R.W."/>
            <person name="Higgins S."/>
            <person name="Loffler F."/>
        </authorList>
    </citation>
    <scope>NUCLEOTIDE SEQUENCE</scope>
</reference>
<dbReference type="AlphaFoldDB" id="A0A645F155"/>